<dbReference type="InterPro" id="IPR011010">
    <property type="entry name" value="DNA_brk_join_enz"/>
</dbReference>
<organism evidence="2 3">
    <name type="scientific">Actinocrispum wychmicini</name>
    <dbReference type="NCBI Taxonomy" id="1213861"/>
    <lineage>
        <taxon>Bacteria</taxon>
        <taxon>Bacillati</taxon>
        <taxon>Actinomycetota</taxon>
        <taxon>Actinomycetes</taxon>
        <taxon>Pseudonocardiales</taxon>
        <taxon>Pseudonocardiaceae</taxon>
        <taxon>Actinocrispum</taxon>
    </lineage>
</organism>
<evidence type="ECO:0000313" key="2">
    <source>
        <dbReference type="EMBL" id="TCO45898.1"/>
    </source>
</evidence>
<dbReference type="SUPFAM" id="SSF56349">
    <property type="entry name" value="DNA breaking-rejoining enzymes"/>
    <property type="match status" value="1"/>
</dbReference>
<protein>
    <recommendedName>
        <fullName evidence="4">Core-binding (CB) domain-containing protein</fullName>
    </recommendedName>
</protein>
<evidence type="ECO:0000313" key="3">
    <source>
        <dbReference type="Proteomes" id="UP000295680"/>
    </source>
</evidence>
<evidence type="ECO:0008006" key="4">
    <source>
        <dbReference type="Google" id="ProtNLM"/>
    </source>
</evidence>
<keyword evidence="3" id="KW-1185">Reference proteome</keyword>
<gene>
    <name evidence="2" type="ORF">EV192_12084</name>
</gene>
<reference evidence="2 3" key="1">
    <citation type="submission" date="2019-03" db="EMBL/GenBank/DDBJ databases">
        <title>Genomic Encyclopedia of Type Strains, Phase IV (KMG-IV): sequencing the most valuable type-strain genomes for metagenomic binning, comparative biology and taxonomic classification.</title>
        <authorList>
            <person name="Goeker M."/>
        </authorList>
    </citation>
    <scope>NUCLEOTIDE SEQUENCE [LARGE SCALE GENOMIC DNA]</scope>
    <source>
        <strain evidence="2 3">DSM 45934</strain>
    </source>
</reference>
<dbReference type="GO" id="GO:0003677">
    <property type="term" value="F:DNA binding"/>
    <property type="evidence" value="ECO:0007669"/>
    <property type="project" value="InterPro"/>
</dbReference>
<dbReference type="Proteomes" id="UP000295680">
    <property type="component" value="Unassembled WGS sequence"/>
</dbReference>
<proteinExistence type="predicted"/>
<evidence type="ECO:0000256" key="1">
    <source>
        <dbReference type="SAM" id="MobiDB-lite"/>
    </source>
</evidence>
<dbReference type="EMBL" id="SLWS01000020">
    <property type="protein sequence ID" value="TCO45898.1"/>
    <property type="molecule type" value="Genomic_DNA"/>
</dbReference>
<accession>A0A4R2IPH9</accession>
<feature type="region of interest" description="Disordered" evidence="1">
    <location>
        <begin position="168"/>
        <end position="195"/>
    </location>
</feature>
<comment type="caution">
    <text evidence="2">The sequence shown here is derived from an EMBL/GenBank/DDBJ whole genome shotgun (WGS) entry which is preliminary data.</text>
</comment>
<feature type="compositionally biased region" description="Basic and acidic residues" evidence="1">
    <location>
        <begin position="168"/>
        <end position="178"/>
    </location>
</feature>
<dbReference type="AlphaFoldDB" id="A0A4R2IPH9"/>
<name>A0A4R2IPH9_9PSEU</name>
<sequence>MAGQGDRFPGSARLHLVDGVALLRTEEQVFEEMLVGWRNQQLARNLALSTIEKRAGRLRAFVEHTGGAFPWQWTPQHADEWFGDLQAVRACAHSTLRSYQDALRSFCAYVADLAYDWISVCEQRFGTHPIQVVHEWDTAAHVQKTESRPNKRAFTVDELQDFLRLRRRAGDEGPRSELKGLVTPVPGRDPGQDRV</sequence>